<dbReference type="Pfam" id="PF11127">
    <property type="entry name" value="YgaP-like_TM"/>
    <property type="match status" value="1"/>
</dbReference>
<dbReference type="Proteomes" id="UP000676776">
    <property type="component" value="Unassembled WGS sequence"/>
</dbReference>
<evidence type="ECO:0000256" key="1">
    <source>
        <dbReference type="SAM" id="Phobius"/>
    </source>
</evidence>
<name>A0ABS3T0K5_9FLAO</name>
<evidence type="ECO:0000313" key="4">
    <source>
        <dbReference type="Proteomes" id="UP000676776"/>
    </source>
</evidence>
<feature type="transmembrane region" description="Helical" evidence="1">
    <location>
        <begin position="12"/>
        <end position="29"/>
    </location>
</feature>
<sequence>MTKNMSNLDKGIRVIVAAVVALLYYFNVIEGTLAYILMAVAIILLVTSLINFCPLYRVLGISTCKIKN</sequence>
<evidence type="ECO:0000313" key="3">
    <source>
        <dbReference type="EMBL" id="MBO3116280.1"/>
    </source>
</evidence>
<keyword evidence="1" id="KW-0812">Transmembrane</keyword>
<feature type="domain" description="Inner membrane protein YgaP-like transmembrane" evidence="2">
    <location>
        <begin position="1"/>
        <end position="66"/>
    </location>
</feature>
<keyword evidence="4" id="KW-1185">Reference proteome</keyword>
<proteinExistence type="predicted"/>
<protein>
    <submittedName>
        <fullName evidence="3">DUF2892 domain-containing protein</fullName>
    </submittedName>
</protein>
<feature type="transmembrane region" description="Helical" evidence="1">
    <location>
        <begin position="35"/>
        <end position="59"/>
    </location>
</feature>
<comment type="caution">
    <text evidence="3">The sequence shown here is derived from an EMBL/GenBank/DDBJ whole genome shotgun (WGS) entry which is preliminary data.</text>
</comment>
<evidence type="ECO:0000259" key="2">
    <source>
        <dbReference type="Pfam" id="PF11127"/>
    </source>
</evidence>
<organism evidence="3 4">
    <name type="scientific">Winogradskyella pelagia</name>
    <dbReference type="NCBI Taxonomy" id="2819984"/>
    <lineage>
        <taxon>Bacteria</taxon>
        <taxon>Pseudomonadati</taxon>
        <taxon>Bacteroidota</taxon>
        <taxon>Flavobacteriia</taxon>
        <taxon>Flavobacteriales</taxon>
        <taxon>Flavobacteriaceae</taxon>
        <taxon>Winogradskyella</taxon>
    </lineage>
</organism>
<gene>
    <name evidence="3" type="ORF">J4050_05950</name>
</gene>
<dbReference type="InterPro" id="IPR021309">
    <property type="entry name" value="YgaP-like_TM"/>
</dbReference>
<dbReference type="EMBL" id="JAGEVF010000003">
    <property type="protein sequence ID" value="MBO3116280.1"/>
    <property type="molecule type" value="Genomic_DNA"/>
</dbReference>
<keyword evidence="1" id="KW-0472">Membrane</keyword>
<keyword evidence="1" id="KW-1133">Transmembrane helix</keyword>
<reference evidence="3 4" key="1">
    <citation type="submission" date="2021-03" db="EMBL/GenBank/DDBJ databases">
        <title>Winogradskyella sp. nov., isolated from costal sediment.</title>
        <authorList>
            <person name="Gao C."/>
        </authorList>
    </citation>
    <scope>NUCLEOTIDE SEQUENCE [LARGE SCALE GENOMIC DNA]</scope>
    <source>
        <strain evidence="3 4">DF17</strain>
    </source>
</reference>
<accession>A0ABS3T0K5</accession>